<keyword evidence="2" id="KW-0472">Membrane</keyword>
<dbReference type="RefSeq" id="WP_061993044.1">
    <property type="nucleotide sequence ID" value="NZ_DF968000.1"/>
</dbReference>
<proteinExistence type="inferred from homology"/>
<evidence type="ECO:0000256" key="2">
    <source>
        <dbReference type="SAM" id="Phobius"/>
    </source>
</evidence>
<dbReference type="STRING" id="157463.GCA_001047075_00561"/>
<feature type="transmembrane region" description="Helical" evidence="2">
    <location>
        <begin position="164"/>
        <end position="185"/>
    </location>
</feature>
<sequence>MNNEHTLKKLVQPVALFLVLELVIERLGIHNLVNQAYYKFDLTQFQANFVFKMGELVLVLVLNAWITKQKFYLGRHFRWTDWVFWLLMILLVLPFVRASNVMVALGTGVMGGFSEEFLARGVLLGKFTDYITKKNYSYKNLIKAVAYSNLVFALMHLTNLTHEPVAYVVVQVVLAFFAGLAYSAIYVQTGSLWYAIALHFVEDFILTASEASSQAGGRFGAMALSFFTFFKILIVLVSLWSWRKKTPGLVKQLQAEQSDLENN</sequence>
<feature type="transmembrane region" description="Helical" evidence="2">
    <location>
        <begin position="221"/>
        <end position="242"/>
    </location>
</feature>
<keyword evidence="2" id="KW-1133">Transmembrane helix</keyword>
<evidence type="ECO:0000313" key="5">
    <source>
        <dbReference type="Proteomes" id="UP000253891"/>
    </source>
</evidence>
<dbReference type="PANTHER" id="PTHR36435:SF1">
    <property type="entry name" value="CAAX AMINO TERMINAL PROTEASE FAMILY PROTEIN"/>
    <property type="match status" value="1"/>
</dbReference>
<keyword evidence="5" id="KW-1185">Reference proteome</keyword>
<accession>A0A0K8MGF6</accession>
<keyword evidence="2" id="KW-0812">Transmembrane</keyword>
<gene>
    <name evidence="4" type="ORF">FFIC_231280</name>
</gene>
<feature type="domain" description="CAAX prenyl protease 2/Lysostaphin resistance protein A-like" evidence="3">
    <location>
        <begin position="100"/>
        <end position="204"/>
    </location>
</feature>
<dbReference type="PANTHER" id="PTHR36435">
    <property type="entry name" value="SLR1288 PROTEIN"/>
    <property type="match status" value="1"/>
</dbReference>
<reference evidence="4 5" key="1">
    <citation type="journal article" date="2015" name="BMC Genomics">
        <title>Comparative genomics of Fructobacillus spp. and Leuconostoc spp. reveals niche-specific evolution of Fructobacillus spp.</title>
        <authorList>
            <person name="Endo A."/>
            <person name="Tanizawa Y."/>
            <person name="Tanaka N."/>
            <person name="Maeno S."/>
            <person name="Kumar H."/>
            <person name="Shiwa Y."/>
            <person name="Okada S."/>
            <person name="Yoshikawa H."/>
            <person name="Dicks L."/>
            <person name="Nakagawa J."/>
            <person name="Arita M."/>
        </authorList>
    </citation>
    <scope>NUCLEOTIDE SEQUENCE [LARGE SCALE GENOMIC DNA]</scope>
    <source>
        <strain evidence="4 5">JCM 12225</strain>
    </source>
</reference>
<feature type="transmembrane region" description="Helical" evidence="2">
    <location>
        <begin position="79"/>
        <end position="96"/>
    </location>
</feature>
<evidence type="ECO:0000256" key="1">
    <source>
        <dbReference type="ARBA" id="ARBA00009067"/>
    </source>
</evidence>
<feature type="transmembrane region" description="Helical" evidence="2">
    <location>
        <begin position="49"/>
        <end position="67"/>
    </location>
</feature>
<organism evidence="4 5">
    <name type="scientific">Fructobacillus ficulneus</name>
    <dbReference type="NCBI Taxonomy" id="157463"/>
    <lineage>
        <taxon>Bacteria</taxon>
        <taxon>Bacillati</taxon>
        <taxon>Bacillota</taxon>
        <taxon>Bacilli</taxon>
        <taxon>Lactobacillales</taxon>
        <taxon>Lactobacillaceae</taxon>
        <taxon>Fructobacillus</taxon>
    </lineage>
</organism>
<dbReference type="InterPro" id="IPR003675">
    <property type="entry name" value="Rce1/LyrA-like_dom"/>
</dbReference>
<dbReference type="AlphaFoldDB" id="A0A0K8MGF6"/>
<dbReference type="Proteomes" id="UP000253891">
    <property type="component" value="Unassembled WGS sequence"/>
</dbReference>
<dbReference type="OrthoDB" id="1523022at2"/>
<comment type="similarity">
    <text evidence="1">Belongs to the UPF0177 family.</text>
</comment>
<dbReference type="GO" id="GO:0080120">
    <property type="term" value="P:CAAX-box protein maturation"/>
    <property type="evidence" value="ECO:0007669"/>
    <property type="project" value="UniProtKB-ARBA"/>
</dbReference>
<evidence type="ECO:0000259" key="3">
    <source>
        <dbReference type="Pfam" id="PF02517"/>
    </source>
</evidence>
<dbReference type="EMBL" id="DF968000">
    <property type="protein sequence ID" value="GAO99641.1"/>
    <property type="molecule type" value="Genomic_DNA"/>
</dbReference>
<evidence type="ECO:0000313" key="4">
    <source>
        <dbReference type="EMBL" id="GAO99641.1"/>
    </source>
</evidence>
<dbReference type="InterPro" id="IPR052710">
    <property type="entry name" value="CAAX_protease"/>
</dbReference>
<protein>
    <submittedName>
        <fullName evidence="4">Abortive infection protein</fullName>
    </submittedName>
</protein>
<dbReference type="GO" id="GO:0004175">
    <property type="term" value="F:endopeptidase activity"/>
    <property type="evidence" value="ECO:0007669"/>
    <property type="project" value="UniProtKB-ARBA"/>
</dbReference>
<dbReference type="Pfam" id="PF02517">
    <property type="entry name" value="Rce1-like"/>
    <property type="match status" value="1"/>
</dbReference>
<name>A0A0K8MGF6_9LACO</name>